<proteinExistence type="predicted"/>
<comment type="caution">
    <text evidence="2">The sequence shown here is derived from an EMBL/GenBank/DDBJ whole genome shotgun (WGS) entry which is preliminary data.</text>
</comment>
<evidence type="ECO:0000313" key="3">
    <source>
        <dbReference type="Proteomes" id="UP001066276"/>
    </source>
</evidence>
<dbReference type="Proteomes" id="UP001066276">
    <property type="component" value="Chromosome 4_1"/>
</dbReference>
<dbReference type="AlphaFoldDB" id="A0AAV7TCI7"/>
<feature type="region of interest" description="Disordered" evidence="1">
    <location>
        <begin position="110"/>
        <end position="130"/>
    </location>
</feature>
<gene>
    <name evidence="2" type="ORF">NDU88_005432</name>
</gene>
<protein>
    <submittedName>
        <fullName evidence="2">Uncharacterized protein</fullName>
    </submittedName>
</protein>
<organism evidence="2 3">
    <name type="scientific">Pleurodeles waltl</name>
    <name type="common">Iberian ribbed newt</name>
    <dbReference type="NCBI Taxonomy" id="8319"/>
    <lineage>
        <taxon>Eukaryota</taxon>
        <taxon>Metazoa</taxon>
        <taxon>Chordata</taxon>
        <taxon>Craniata</taxon>
        <taxon>Vertebrata</taxon>
        <taxon>Euteleostomi</taxon>
        <taxon>Amphibia</taxon>
        <taxon>Batrachia</taxon>
        <taxon>Caudata</taxon>
        <taxon>Salamandroidea</taxon>
        <taxon>Salamandridae</taxon>
        <taxon>Pleurodelinae</taxon>
        <taxon>Pleurodeles</taxon>
    </lineage>
</organism>
<feature type="compositionally biased region" description="Basic and acidic residues" evidence="1">
    <location>
        <begin position="1"/>
        <end position="10"/>
    </location>
</feature>
<reference evidence="2" key="1">
    <citation type="journal article" date="2022" name="bioRxiv">
        <title>Sequencing and chromosome-scale assembly of the giantPleurodeles waltlgenome.</title>
        <authorList>
            <person name="Brown T."/>
            <person name="Elewa A."/>
            <person name="Iarovenko S."/>
            <person name="Subramanian E."/>
            <person name="Araus A.J."/>
            <person name="Petzold A."/>
            <person name="Susuki M."/>
            <person name="Suzuki K.-i.T."/>
            <person name="Hayashi T."/>
            <person name="Toyoda A."/>
            <person name="Oliveira C."/>
            <person name="Osipova E."/>
            <person name="Leigh N.D."/>
            <person name="Simon A."/>
            <person name="Yun M.H."/>
        </authorList>
    </citation>
    <scope>NUCLEOTIDE SEQUENCE</scope>
    <source>
        <strain evidence="2">20211129_DDA</strain>
        <tissue evidence="2">Liver</tissue>
    </source>
</reference>
<evidence type="ECO:0000256" key="1">
    <source>
        <dbReference type="SAM" id="MobiDB-lite"/>
    </source>
</evidence>
<sequence>MLAGTRRDTIHAAPGWEPIPYHPKQKQAKRREVNDKASRTRRARERQRVGSVPTFQDFDPSQDLFDAQFGDGGVGDGEMPGTSAYCGGVCVEPKWEFDYDKNELEEGELMEPEGGEGAWWKAPHDVHWGG</sequence>
<evidence type="ECO:0000313" key="2">
    <source>
        <dbReference type="EMBL" id="KAJ1173603.1"/>
    </source>
</evidence>
<feature type="region of interest" description="Disordered" evidence="1">
    <location>
        <begin position="1"/>
        <end position="62"/>
    </location>
</feature>
<name>A0AAV7TCI7_PLEWA</name>
<keyword evidence="3" id="KW-1185">Reference proteome</keyword>
<accession>A0AAV7TCI7</accession>
<dbReference type="EMBL" id="JANPWB010000007">
    <property type="protein sequence ID" value="KAJ1173603.1"/>
    <property type="molecule type" value="Genomic_DNA"/>
</dbReference>